<evidence type="ECO:0000256" key="2">
    <source>
        <dbReference type="ARBA" id="ARBA00022723"/>
    </source>
</evidence>
<dbReference type="InterPro" id="IPR002051">
    <property type="entry name" value="Haem_Oase"/>
</dbReference>
<gene>
    <name evidence="4" type="ORF">ABOM_012134</name>
</gene>
<dbReference type="GO" id="GO:0046872">
    <property type="term" value="F:metal ion binding"/>
    <property type="evidence" value="ECO:0007669"/>
    <property type="project" value="UniProtKB-KW"/>
</dbReference>
<dbReference type="InterPro" id="IPR016084">
    <property type="entry name" value="Haem_Oase-like_multi-hlx"/>
</dbReference>
<dbReference type="Gene3D" id="1.20.910.10">
    <property type="entry name" value="Heme oxygenase-like"/>
    <property type="match status" value="1"/>
</dbReference>
<comment type="caution">
    <text evidence="4">The sequence shown here is derived from an EMBL/GenBank/DDBJ whole genome shotgun (WGS) entry which is preliminary data.</text>
</comment>
<evidence type="ECO:0000256" key="1">
    <source>
        <dbReference type="ARBA" id="ARBA00022617"/>
    </source>
</evidence>
<dbReference type="GO" id="GO:0004392">
    <property type="term" value="F:heme oxygenase (decyclizing) activity"/>
    <property type="evidence" value="ECO:0007669"/>
    <property type="project" value="InterPro"/>
</dbReference>
<dbReference type="Pfam" id="PF01126">
    <property type="entry name" value="Heme_oxygenase"/>
    <property type="match status" value="1"/>
</dbReference>
<keyword evidence="1" id="KW-0349">Heme</keyword>
<keyword evidence="3" id="KW-0408">Iron</keyword>
<dbReference type="STRING" id="109264.A0A1F7ZJU3"/>
<dbReference type="AlphaFoldDB" id="A0A1F7ZJU3"/>
<evidence type="ECO:0000256" key="3">
    <source>
        <dbReference type="ARBA" id="ARBA00023004"/>
    </source>
</evidence>
<reference evidence="4 5" key="1">
    <citation type="journal article" date="2016" name="Genome Biol. Evol.">
        <title>Draft genome sequence of an aflatoxigenic Aspergillus species, A. bombycis.</title>
        <authorList>
            <person name="Moore G.G."/>
            <person name="Mack B.M."/>
            <person name="Beltz S.B."/>
            <person name="Gilbert M.K."/>
        </authorList>
    </citation>
    <scope>NUCLEOTIDE SEQUENCE [LARGE SCALE GENOMIC DNA]</scope>
    <source>
        <strain evidence="5">NRRL 26010</strain>
    </source>
</reference>
<dbReference type="GO" id="GO:0006788">
    <property type="term" value="P:heme oxidation"/>
    <property type="evidence" value="ECO:0007669"/>
    <property type="project" value="InterPro"/>
</dbReference>
<dbReference type="PANTHER" id="PTHR10720:SF0">
    <property type="entry name" value="HEME OXYGENASE"/>
    <property type="match status" value="1"/>
</dbReference>
<accession>A0A1F7ZJU3</accession>
<dbReference type="Proteomes" id="UP000179179">
    <property type="component" value="Unassembled WGS sequence"/>
</dbReference>
<evidence type="ECO:0000313" key="5">
    <source>
        <dbReference type="Proteomes" id="UP000179179"/>
    </source>
</evidence>
<protein>
    <recommendedName>
        <fullName evidence="6">Heme-binding peroxidase</fullName>
    </recommendedName>
</protein>
<organism evidence="4 5">
    <name type="scientific">Aspergillus bombycis</name>
    <dbReference type="NCBI Taxonomy" id="109264"/>
    <lineage>
        <taxon>Eukaryota</taxon>
        <taxon>Fungi</taxon>
        <taxon>Dikarya</taxon>
        <taxon>Ascomycota</taxon>
        <taxon>Pezizomycotina</taxon>
        <taxon>Eurotiomycetes</taxon>
        <taxon>Eurotiomycetidae</taxon>
        <taxon>Eurotiales</taxon>
        <taxon>Aspergillaceae</taxon>
        <taxon>Aspergillus</taxon>
    </lineage>
</organism>
<dbReference type="CDD" id="cd19165">
    <property type="entry name" value="HemeO"/>
    <property type="match status" value="1"/>
</dbReference>
<proteinExistence type="predicted"/>
<dbReference type="RefSeq" id="XP_022383115.1">
    <property type="nucleotide sequence ID" value="XM_022539262.1"/>
</dbReference>
<keyword evidence="2" id="KW-0479">Metal-binding</keyword>
<sequence>MASITESIREAIRVPHSAVNRMNSDHIRGCLIGERRSRPLYALGFSCYTEMYLGFEAAWTALTNAEYGPGTIGGPRHMDDPGYSARIATLCTLLRVEGLPRTARLKADIKRLRSDPVTARLVADRPHGKTYEDIRRRIMNAPHKLLAYAWVLYSALFNGGHFIRRQLLKAGPGFWGLSDDEDITSFPEPLSFWSVSDDSTFRDQFKSRANEAGSLLTAEERQDVVEESVSILCRCKEMTDDLVERTAGWLVSGSDVADCRDVTRLDTADSHTTIANQV</sequence>
<dbReference type="InterPro" id="IPR016053">
    <property type="entry name" value="Haem_Oase-like"/>
</dbReference>
<name>A0A1F7ZJU3_9EURO</name>
<dbReference type="EMBL" id="LYCR01000211">
    <property type="protein sequence ID" value="OGM39398.1"/>
    <property type="molecule type" value="Genomic_DNA"/>
</dbReference>
<dbReference type="SUPFAM" id="SSF48613">
    <property type="entry name" value="Heme oxygenase-like"/>
    <property type="match status" value="1"/>
</dbReference>
<dbReference type="OrthoDB" id="652091at2759"/>
<dbReference type="PANTHER" id="PTHR10720">
    <property type="entry name" value="HEME OXYGENASE"/>
    <property type="match status" value="1"/>
</dbReference>
<keyword evidence="5" id="KW-1185">Reference proteome</keyword>
<evidence type="ECO:0000313" key="4">
    <source>
        <dbReference type="EMBL" id="OGM39398.1"/>
    </source>
</evidence>
<evidence type="ECO:0008006" key="6">
    <source>
        <dbReference type="Google" id="ProtNLM"/>
    </source>
</evidence>
<dbReference type="GeneID" id="34455524"/>